<gene>
    <name evidence="7" type="ORF">DICPUDRAFT_58639</name>
</gene>
<dbReference type="VEuPathDB" id="AmoebaDB:DICPUDRAFT_58639"/>
<dbReference type="InterPro" id="IPR000651">
    <property type="entry name" value="Ras-like_Gua-exchang_fac_N"/>
</dbReference>
<dbReference type="GO" id="GO:0005085">
    <property type="term" value="F:guanyl-nucleotide exchange factor activity"/>
    <property type="evidence" value="ECO:0000318"/>
    <property type="project" value="GO_Central"/>
</dbReference>
<evidence type="ECO:0000256" key="1">
    <source>
        <dbReference type="ARBA" id="ARBA00022658"/>
    </source>
</evidence>
<protein>
    <recommendedName>
        <fullName evidence="9">Ras guanine nucleotide exchange factor</fullName>
    </recommendedName>
</protein>
<dbReference type="InterPro" id="IPR001895">
    <property type="entry name" value="RASGEF_cat_dom"/>
</dbReference>
<dbReference type="FunCoup" id="F1A251">
    <property type="interactions" value="464"/>
</dbReference>
<keyword evidence="8" id="KW-1185">Reference proteome</keyword>
<dbReference type="STRING" id="5786.F1A251"/>
<dbReference type="GO" id="GO:0007265">
    <property type="term" value="P:Ras protein signal transduction"/>
    <property type="evidence" value="ECO:0000318"/>
    <property type="project" value="GO_Central"/>
</dbReference>
<dbReference type="EMBL" id="GL871397">
    <property type="protein sequence ID" value="EGC29734.1"/>
    <property type="molecule type" value="Genomic_DNA"/>
</dbReference>
<dbReference type="Gene3D" id="1.10.840.10">
    <property type="entry name" value="Ras guanine-nucleotide exchange factors catalytic domain"/>
    <property type="match status" value="1"/>
</dbReference>
<feature type="compositionally biased region" description="Low complexity" evidence="4">
    <location>
        <begin position="254"/>
        <end position="264"/>
    </location>
</feature>
<feature type="domain" description="N-terminal Ras-GEF" evidence="6">
    <location>
        <begin position="603"/>
        <end position="726"/>
    </location>
</feature>
<dbReference type="InterPro" id="IPR011993">
    <property type="entry name" value="PH-like_dom_sf"/>
</dbReference>
<dbReference type="GO" id="GO:0005886">
    <property type="term" value="C:plasma membrane"/>
    <property type="evidence" value="ECO:0000318"/>
    <property type="project" value="GO_Central"/>
</dbReference>
<dbReference type="CDD" id="cd06224">
    <property type="entry name" value="REM"/>
    <property type="match status" value="1"/>
</dbReference>
<dbReference type="KEGG" id="dpp:DICPUDRAFT_58639"/>
<dbReference type="PROSITE" id="PS50009">
    <property type="entry name" value="RASGEF_CAT"/>
    <property type="match status" value="1"/>
</dbReference>
<keyword evidence="2" id="KW-0175">Coiled coil</keyword>
<dbReference type="PANTHER" id="PTHR23113:SF151">
    <property type="entry name" value="RAS GUANINE NUCLEOTIDE EXCHANGE FACTOR S"/>
    <property type="match status" value="1"/>
</dbReference>
<dbReference type="PROSITE" id="PS50212">
    <property type="entry name" value="RASGEF_NTER"/>
    <property type="match status" value="1"/>
</dbReference>
<dbReference type="GeneID" id="10505060"/>
<dbReference type="InterPro" id="IPR008937">
    <property type="entry name" value="Ras-like_GEF"/>
</dbReference>
<sequence>MGEVSLIGVTAILCQKAGNTWTNLDDSLCRLEILKSVADSKFRMVAIATDSKCIFNKWVRTNSSITKCSDLFLEIKQVSSQNSQTDFIGVNFAYKPEVDKFYNCFTQCIETLQSQRGLGRPINQSNAAKPPIPQATPNSNGVSSSNSPNQNNLNESLLLPPPPENLSEKSISISNSISIDSLQQLANGISLEDLPLPPLPTTTVTFSDVNSIGSIPAFDFSALPPPPPTLMTSRLSGSLGIEFKNAVNGHSPTLNLTPLSSSPSENGNVLNSSGGSINSASASHLTDLFNQPPTTTQQPPQQQNVPTQTPPSNKIQNIITTTTTTTTTINIRTGSSSDSFLKTASGRRSIRVRHSTSISDQQKKTLGRKDGLAVSLQNVEGLQNIAENLEDETLNFLDLVNEQVVTPESSNNAQLNQSLLKIFEHLQVLFILTGQSSNHPGQKFITQITHKLGKGPQTAEFFSGKVENQWFNLDDVKEISGIHNLLALKKNLISAIAHISTSVRVLGLQASLEIDWMSRNKASEPEKIVVQLSCLTRELLRSMSKLLGATVTYCNVCSTISNLRKDPSFATSTANRIRSPSTADTINIWDELKAYKTVPTIPKDGGILKATLNQLVMMLTSETNYDVKFLKTFITTYQSFASPGILFNKLVERFYVPEWYSTNPQKISTIQQRVIVVLKYWIENQSSDFDQDVIDQIYFFINTLANSTDGYSELARLLRGLLDKVIQEREVKFELLFQMPPRITFEEDSILSPIELFSEWSAQSIAQQLTLIDFSIFKDIEARELLNQNFNKPKLKYKSPNIMRMISKSTQFSFWVAYVILMEPKKEKRIKIFEKFCEIGKYLLKMNNFNTLMGLNAGLNLTCVHRLKKTKKKLSSSSEAFLNELERLFSSKKSFKNYRDHLTTVTLPCIPYLGFNLTDVTFIEEGNTDHLPSDSGSNNNSPLINFKKRELLYQAWADLSRFQETPYTFQPEEPLNTFLLNFPILDEKELYELSVALEPK</sequence>
<dbReference type="SMART" id="SM00147">
    <property type="entry name" value="RasGEF"/>
    <property type="match status" value="1"/>
</dbReference>
<dbReference type="SUPFAM" id="SSF48366">
    <property type="entry name" value="Ras GEF"/>
    <property type="match status" value="1"/>
</dbReference>
<feature type="region of interest" description="Disordered" evidence="4">
    <location>
        <begin position="119"/>
        <end position="165"/>
    </location>
</feature>
<dbReference type="SUPFAM" id="SSF50729">
    <property type="entry name" value="PH domain-like"/>
    <property type="match status" value="1"/>
</dbReference>
<dbReference type="eggNOG" id="KOG3417">
    <property type="taxonomic scope" value="Eukaryota"/>
</dbReference>
<feature type="compositionally biased region" description="Low complexity" evidence="4">
    <location>
        <begin position="271"/>
        <end position="283"/>
    </location>
</feature>
<dbReference type="SMART" id="SM00229">
    <property type="entry name" value="RasGEFN"/>
    <property type="match status" value="1"/>
</dbReference>
<feature type="domain" description="Ras-GEF" evidence="5">
    <location>
        <begin position="761"/>
        <end position="1000"/>
    </location>
</feature>
<feature type="compositionally biased region" description="Low complexity" evidence="4">
    <location>
        <begin position="291"/>
        <end position="314"/>
    </location>
</feature>
<proteinExistence type="predicted"/>
<evidence type="ECO:0000259" key="6">
    <source>
        <dbReference type="PROSITE" id="PS50212"/>
    </source>
</evidence>
<keyword evidence="1 3" id="KW-0344">Guanine-nucleotide releasing factor</keyword>
<evidence type="ECO:0000313" key="7">
    <source>
        <dbReference type="EMBL" id="EGC29734.1"/>
    </source>
</evidence>
<dbReference type="AlphaFoldDB" id="F1A251"/>
<dbReference type="InParanoid" id="F1A251"/>
<dbReference type="CDD" id="cd00155">
    <property type="entry name" value="RasGEF"/>
    <property type="match status" value="1"/>
</dbReference>
<name>F1A251_DICPU</name>
<dbReference type="InterPro" id="IPR036964">
    <property type="entry name" value="RASGEF_cat_dom_sf"/>
</dbReference>
<dbReference type="InterPro" id="IPR019804">
    <property type="entry name" value="Ras_G-nucl-exch_fac_CS"/>
</dbReference>
<evidence type="ECO:0000256" key="4">
    <source>
        <dbReference type="SAM" id="MobiDB-lite"/>
    </source>
</evidence>
<dbReference type="InterPro" id="IPR023578">
    <property type="entry name" value="Ras_GEF_dom_sf"/>
</dbReference>
<feature type="region of interest" description="Disordered" evidence="4">
    <location>
        <begin position="254"/>
        <end position="314"/>
    </location>
</feature>
<dbReference type="PROSITE" id="PS00720">
    <property type="entry name" value="RASGEF"/>
    <property type="match status" value="1"/>
</dbReference>
<dbReference type="OrthoDB" id="16782at2759"/>
<dbReference type="Pfam" id="PF00618">
    <property type="entry name" value="RasGEF_N"/>
    <property type="match status" value="1"/>
</dbReference>
<dbReference type="PANTHER" id="PTHR23113">
    <property type="entry name" value="GUANINE NUCLEOTIDE EXCHANGE FACTOR"/>
    <property type="match status" value="1"/>
</dbReference>
<evidence type="ECO:0000256" key="3">
    <source>
        <dbReference type="PROSITE-ProRule" id="PRU00168"/>
    </source>
</evidence>
<dbReference type="Gene3D" id="1.20.870.10">
    <property type="entry name" value="Son of sevenless (SoS) protein Chain: S domain 1"/>
    <property type="match status" value="1"/>
</dbReference>
<evidence type="ECO:0000313" key="8">
    <source>
        <dbReference type="Proteomes" id="UP000001064"/>
    </source>
</evidence>
<evidence type="ECO:0000256" key="2">
    <source>
        <dbReference type="ARBA" id="ARBA00023054"/>
    </source>
</evidence>
<dbReference type="RefSeq" id="XP_003293745.1">
    <property type="nucleotide sequence ID" value="XM_003293697.1"/>
</dbReference>
<organism evidence="7 8">
    <name type="scientific">Dictyostelium purpureum</name>
    <name type="common">Slime mold</name>
    <dbReference type="NCBI Taxonomy" id="5786"/>
    <lineage>
        <taxon>Eukaryota</taxon>
        <taxon>Amoebozoa</taxon>
        <taxon>Evosea</taxon>
        <taxon>Eumycetozoa</taxon>
        <taxon>Dictyostelia</taxon>
        <taxon>Dictyosteliales</taxon>
        <taxon>Dictyosteliaceae</taxon>
        <taxon>Dictyostelium</taxon>
    </lineage>
</organism>
<dbReference type="Proteomes" id="UP000001064">
    <property type="component" value="Unassembled WGS sequence"/>
</dbReference>
<feature type="compositionally biased region" description="Low complexity" evidence="4">
    <location>
        <begin position="137"/>
        <end position="158"/>
    </location>
</feature>
<accession>F1A251</accession>
<evidence type="ECO:0008006" key="9">
    <source>
        <dbReference type="Google" id="ProtNLM"/>
    </source>
</evidence>
<evidence type="ECO:0000259" key="5">
    <source>
        <dbReference type="PROSITE" id="PS50009"/>
    </source>
</evidence>
<dbReference type="OMA" id="STQFSFW"/>
<dbReference type="Pfam" id="PF00617">
    <property type="entry name" value="RasGEF"/>
    <property type="match status" value="1"/>
</dbReference>
<dbReference type="Gene3D" id="2.30.29.30">
    <property type="entry name" value="Pleckstrin-homology domain (PH domain)/Phosphotyrosine-binding domain (PTB)"/>
    <property type="match status" value="1"/>
</dbReference>
<reference evidence="8" key="1">
    <citation type="journal article" date="2011" name="Genome Biol.">
        <title>Comparative genomics of the social amoebae Dictyostelium discoideum and Dictyostelium purpureum.</title>
        <authorList>
            <consortium name="US DOE Joint Genome Institute (JGI-PGF)"/>
            <person name="Sucgang R."/>
            <person name="Kuo A."/>
            <person name="Tian X."/>
            <person name="Salerno W."/>
            <person name="Parikh A."/>
            <person name="Feasley C.L."/>
            <person name="Dalin E."/>
            <person name="Tu H."/>
            <person name="Huang E."/>
            <person name="Barry K."/>
            <person name="Lindquist E."/>
            <person name="Shapiro H."/>
            <person name="Bruce D."/>
            <person name="Schmutz J."/>
            <person name="Salamov A."/>
            <person name="Fey P."/>
            <person name="Gaudet P."/>
            <person name="Anjard C."/>
            <person name="Babu M.M."/>
            <person name="Basu S."/>
            <person name="Bushmanova Y."/>
            <person name="van der Wel H."/>
            <person name="Katoh-Kurasawa M."/>
            <person name="Dinh C."/>
            <person name="Coutinho P.M."/>
            <person name="Saito T."/>
            <person name="Elias M."/>
            <person name="Schaap P."/>
            <person name="Kay R.R."/>
            <person name="Henrissat B."/>
            <person name="Eichinger L."/>
            <person name="Rivero F."/>
            <person name="Putnam N.H."/>
            <person name="West C.M."/>
            <person name="Loomis W.F."/>
            <person name="Chisholm R.L."/>
            <person name="Shaulsky G."/>
            <person name="Strassmann J.E."/>
            <person name="Queller D.C."/>
            <person name="Kuspa A."/>
            <person name="Grigoriev I.V."/>
        </authorList>
    </citation>
    <scope>NUCLEOTIDE SEQUENCE [LARGE SCALE GENOMIC DNA]</scope>
    <source>
        <strain evidence="8">QSDP1</strain>
    </source>
</reference>